<keyword evidence="1" id="KW-0732">Signal</keyword>
<keyword evidence="3" id="KW-1185">Reference proteome</keyword>
<dbReference type="Proteomes" id="UP000318017">
    <property type="component" value="Chromosome"/>
</dbReference>
<dbReference type="AlphaFoldDB" id="A0A518G7N8"/>
<evidence type="ECO:0000256" key="1">
    <source>
        <dbReference type="SAM" id="SignalP"/>
    </source>
</evidence>
<feature type="signal peptide" evidence="1">
    <location>
        <begin position="1"/>
        <end position="19"/>
    </location>
</feature>
<feature type="chain" id="PRO_5022157722" evidence="1">
    <location>
        <begin position="20"/>
        <end position="99"/>
    </location>
</feature>
<name>A0A518G7N8_9BACT</name>
<reference evidence="2 3" key="1">
    <citation type="submission" date="2019-02" db="EMBL/GenBank/DDBJ databases">
        <title>Deep-cultivation of Planctomycetes and their phenomic and genomic characterization uncovers novel biology.</title>
        <authorList>
            <person name="Wiegand S."/>
            <person name="Jogler M."/>
            <person name="Boedeker C."/>
            <person name="Pinto D."/>
            <person name="Vollmers J."/>
            <person name="Rivas-Marin E."/>
            <person name="Kohn T."/>
            <person name="Peeters S.H."/>
            <person name="Heuer A."/>
            <person name="Rast P."/>
            <person name="Oberbeckmann S."/>
            <person name="Bunk B."/>
            <person name="Jeske O."/>
            <person name="Meyerdierks A."/>
            <person name="Storesund J.E."/>
            <person name="Kallscheuer N."/>
            <person name="Luecker S."/>
            <person name="Lage O.M."/>
            <person name="Pohl T."/>
            <person name="Merkel B.J."/>
            <person name="Hornburger P."/>
            <person name="Mueller R.-W."/>
            <person name="Bruemmer F."/>
            <person name="Labrenz M."/>
            <person name="Spormann A.M."/>
            <person name="Op den Camp H."/>
            <person name="Overmann J."/>
            <person name="Amann R."/>
            <person name="Jetten M.S.M."/>
            <person name="Mascher T."/>
            <person name="Medema M.H."/>
            <person name="Devos D.P."/>
            <person name="Kaster A.-K."/>
            <person name="Ovreas L."/>
            <person name="Rohde M."/>
            <person name="Galperin M.Y."/>
            <person name="Jogler C."/>
        </authorList>
    </citation>
    <scope>NUCLEOTIDE SEQUENCE [LARGE SCALE GENOMIC DNA]</scope>
    <source>
        <strain evidence="2 3">Q31a</strain>
    </source>
</reference>
<accession>A0A518G7N8</accession>
<organism evidence="2 3">
    <name type="scientific">Aureliella helgolandensis</name>
    <dbReference type="NCBI Taxonomy" id="2527968"/>
    <lineage>
        <taxon>Bacteria</taxon>
        <taxon>Pseudomonadati</taxon>
        <taxon>Planctomycetota</taxon>
        <taxon>Planctomycetia</taxon>
        <taxon>Pirellulales</taxon>
        <taxon>Pirellulaceae</taxon>
        <taxon>Aureliella</taxon>
    </lineage>
</organism>
<gene>
    <name evidence="2" type="ORF">Q31a_29260</name>
</gene>
<proteinExistence type="predicted"/>
<sequence length="99" mass="10768" precursor="true">MKYSSYLPANIFLPATLCAAPASPPIKLNGEGQYQASAPLRSISAARSRPFSGSRQLPAPTASQAVEIATRRVSKERCSRYRAIADATTTLKLKWLMNQ</sequence>
<protein>
    <submittedName>
        <fullName evidence="2">Uncharacterized protein</fullName>
    </submittedName>
</protein>
<evidence type="ECO:0000313" key="2">
    <source>
        <dbReference type="EMBL" id="QDV24606.1"/>
    </source>
</evidence>
<dbReference type="EMBL" id="CP036298">
    <property type="protein sequence ID" value="QDV24606.1"/>
    <property type="molecule type" value="Genomic_DNA"/>
</dbReference>
<evidence type="ECO:0000313" key="3">
    <source>
        <dbReference type="Proteomes" id="UP000318017"/>
    </source>
</evidence>
<dbReference type="KEGG" id="ahel:Q31a_29260"/>
<dbReference type="RefSeq" id="WP_145078437.1">
    <property type="nucleotide sequence ID" value="NZ_CP036298.1"/>
</dbReference>